<protein>
    <submittedName>
        <fullName evidence="1">Uncharacterized protein</fullName>
    </submittedName>
</protein>
<gene>
    <name evidence="1" type="ORF">SAMN06296036_12146</name>
</gene>
<name>A0A1Y6CHA4_9BACT</name>
<dbReference type="STRING" id="1513793.SAMN06296036_12146"/>
<evidence type="ECO:0000313" key="1">
    <source>
        <dbReference type="EMBL" id="SMF62205.1"/>
    </source>
</evidence>
<keyword evidence="2" id="KW-1185">Reference proteome</keyword>
<dbReference type="EMBL" id="FWZT01000021">
    <property type="protein sequence ID" value="SMF62205.1"/>
    <property type="molecule type" value="Genomic_DNA"/>
</dbReference>
<accession>A0A1Y6CHA4</accession>
<dbReference type="AlphaFoldDB" id="A0A1Y6CHA4"/>
<dbReference type="Proteomes" id="UP000192907">
    <property type="component" value="Unassembled WGS sequence"/>
</dbReference>
<organism evidence="1 2">
    <name type="scientific">Pseudobacteriovorax antillogorgiicola</name>
    <dbReference type="NCBI Taxonomy" id="1513793"/>
    <lineage>
        <taxon>Bacteria</taxon>
        <taxon>Pseudomonadati</taxon>
        <taxon>Bdellovibrionota</taxon>
        <taxon>Oligoflexia</taxon>
        <taxon>Oligoflexales</taxon>
        <taxon>Pseudobacteriovoracaceae</taxon>
        <taxon>Pseudobacteriovorax</taxon>
    </lineage>
</organism>
<proteinExistence type="predicted"/>
<reference evidence="2" key="1">
    <citation type="submission" date="2017-04" db="EMBL/GenBank/DDBJ databases">
        <authorList>
            <person name="Varghese N."/>
            <person name="Submissions S."/>
        </authorList>
    </citation>
    <scope>NUCLEOTIDE SEQUENCE [LARGE SCALE GENOMIC DNA]</scope>
    <source>
        <strain evidence="2">RKEM611</strain>
    </source>
</reference>
<sequence>MLILLVFVEICGSVRMFTPHRGVKDLDKSLFFPLNFCGSRADKQPLPYYD</sequence>
<evidence type="ECO:0000313" key="2">
    <source>
        <dbReference type="Proteomes" id="UP000192907"/>
    </source>
</evidence>